<dbReference type="Pfam" id="PF06985">
    <property type="entry name" value="HET"/>
    <property type="match status" value="1"/>
</dbReference>
<evidence type="ECO:0000259" key="2">
    <source>
        <dbReference type="Pfam" id="PF26640"/>
    </source>
</evidence>
<dbReference type="Pfam" id="PF26640">
    <property type="entry name" value="DUF8212"/>
    <property type="match status" value="1"/>
</dbReference>
<dbReference type="AlphaFoldDB" id="A0AAN6Z4X0"/>
<reference evidence="3" key="2">
    <citation type="submission" date="2023-05" db="EMBL/GenBank/DDBJ databases">
        <authorList>
            <consortium name="Lawrence Berkeley National Laboratory"/>
            <person name="Steindorff A."/>
            <person name="Hensen N."/>
            <person name="Bonometti L."/>
            <person name="Westerberg I."/>
            <person name="Brannstrom I.O."/>
            <person name="Guillou S."/>
            <person name="Cros-Aarteil S."/>
            <person name="Calhoun S."/>
            <person name="Haridas S."/>
            <person name="Kuo A."/>
            <person name="Mondo S."/>
            <person name="Pangilinan J."/>
            <person name="Riley R."/>
            <person name="Labutti K."/>
            <person name="Andreopoulos B."/>
            <person name="Lipzen A."/>
            <person name="Chen C."/>
            <person name="Yanf M."/>
            <person name="Daum C."/>
            <person name="Ng V."/>
            <person name="Clum A."/>
            <person name="Ohm R."/>
            <person name="Martin F."/>
            <person name="Silar P."/>
            <person name="Natvig D."/>
            <person name="Lalanne C."/>
            <person name="Gautier V."/>
            <person name="Ament-Velasquez S.L."/>
            <person name="Kruys A."/>
            <person name="Hutchinson M.I."/>
            <person name="Powell A.J."/>
            <person name="Barry K."/>
            <person name="Miller A.N."/>
            <person name="Grigoriev I.V."/>
            <person name="Debuchy R."/>
            <person name="Gladieux P."/>
            <person name="Thoren M.H."/>
            <person name="Johannesson H."/>
        </authorList>
    </citation>
    <scope>NUCLEOTIDE SEQUENCE</scope>
    <source>
        <strain evidence="3">CBS 731.68</strain>
    </source>
</reference>
<name>A0AAN6Z4X0_9PEZI</name>
<feature type="domain" description="DUF8212" evidence="2">
    <location>
        <begin position="249"/>
        <end position="272"/>
    </location>
</feature>
<accession>A0AAN6Z4X0</accession>
<organism evidence="3 4">
    <name type="scientific">Parathielavia appendiculata</name>
    <dbReference type="NCBI Taxonomy" id="2587402"/>
    <lineage>
        <taxon>Eukaryota</taxon>
        <taxon>Fungi</taxon>
        <taxon>Dikarya</taxon>
        <taxon>Ascomycota</taxon>
        <taxon>Pezizomycotina</taxon>
        <taxon>Sordariomycetes</taxon>
        <taxon>Sordariomycetidae</taxon>
        <taxon>Sordariales</taxon>
        <taxon>Chaetomiaceae</taxon>
        <taxon>Parathielavia</taxon>
    </lineage>
</organism>
<reference evidence="3" key="1">
    <citation type="journal article" date="2023" name="Mol. Phylogenet. Evol.">
        <title>Genome-scale phylogeny and comparative genomics of the fungal order Sordariales.</title>
        <authorList>
            <person name="Hensen N."/>
            <person name="Bonometti L."/>
            <person name="Westerberg I."/>
            <person name="Brannstrom I.O."/>
            <person name="Guillou S."/>
            <person name="Cros-Aarteil S."/>
            <person name="Calhoun S."/>
            <person name="Haridas S."/>
            <person name="Kuo A."/>
            <person name="Mondo S."/>
            <person name="Pangilinan J."/>
            <person name="Riley R."/>
            <person name="LaButti K."/>
            <person name="Andreopoulos B."/>
            <person name="Lipzen A."/>
            <person name="Chen C."/>
            <person name="Yan M."/>
            <person name="Daum C."/>
            <person name="Ng V."/>
            <person name="Clum A."/>
            <person name="Steindorff A."/>
            <person name="Ohm R.A."/>
            <person name="Martin F."/>
            <person name="Silar P."/>
            <person name="Natvig D.O."/>
            <person name="Lalanne C."/>
            <person name="Gautier V."/>
            <person name="Ament-Velasquez S.L."/>
            <person name="Kruys A."/>
            <person name="Hutchinson M.I."/>
            <person name="Powell A.J."/>
            <person name="Barry K."/>
            <person name="Miller A.N."/>
            <person name="Grigoriev I.V."/>
            <person name="Debuchy R."/>
            <person name="Gladieux P."/>
            <person name="Hiltunen Thoren M."/>
            <person name="Johannesson H."/>
        </authorList>
    </citation>
    <scope>NUCLEOTIDE SEQUENCE</scope>
    <source>
        <strain evidence="3">CBS 731.68</strain>
    </source>
</reference>
<dbReference type="Proteomes" id="UP001302602">
    <property type="component" value="Unassembled WGS sequence"/>
</dbReference>
<dbReference type="RefSeq" id="XP_062648953.1">
    <property type="nucleotide sequence ID" value="XM_062795163.1"/>
</dbReference>
<feature type="domain" description="Heterokaryon incompatibility" evidence="1">
    <location>
        <begin position="49"/>
        <end position="140"/>
    </location>
</feature>
<dbReference type="GeneID" id="87831932"/>
<dbReference type="PANTHER" id="PTHR10622">
    <property type="entry name" value="HET DOMAIN-CONTAINING PROTEIN"/>
    <property type="match status" value="1"/>
</dbReference>
<dbReference type="InterPro" id="IPR058525">
    <property type="entry name" value="DUF8212"/>
</dbReference>
<gene>
    <name evidence="3" type="ORF">N657DRAFT_663098</name>
</gene>
<evidence type="ECO:0000259" key="1">
    <source>
        <dbReference type="Pfam" id="PF06985"/>
    </source>
</evidence>
<proteinExistence type="predicted"/>
<dbReference type="EMBL" id="MU853226">
    <property type="protein sequence ID" value="KAK4125182.1"/>
    <property type="molecule type" value="Genomic_DNA"/>
</dbReference>
<dbReference type="InterPro" id="IPR010730">
    <property type="entry name" value="HET"/>
</dbReference>
<keyword evidence="4" id="KW-1185">Reference proteome</keyword>
<protein>
    <submittedName>
        <fullName evidence="3">HET-domain-containing protein</fullName>
    </submittedName>
</protein>
<sequence>MATPKTKQIPEKVEFTFVAQDILHVKQHQGTLQCLQLNATECIVDIPPYAILSHTWGGDEISFAKIVNPANDLTGRQGYDKIGSACLQAQSQHQALNHIWIDTCCIDKSSSAELTEAINSMYTWYARSEVCYAYLSDLEATAPLDQLGACRWFTRGWTLQELIAPECIIFFDAQWNRRGTKEDLAERLSHITGIDRDILLHRRRLSSVSVAQKMSWAAGRQTTRVEDSAYCLLGIFGVHHPFIYGEGKRAFRRLQDTIVSSVPDLSIFAWKLEPSLATTASKPQRREYSGNISWSG</sequence>
<comment type="caution">
    <text evidence="3">The sequence shown here is derived from an EMBL/GenBank/DDBJ whole genome shotgun (WGS) entry which is preliminary data.</text>
</comment>
<evidence type="ECO:0000313" key="3">
    <source>
        <dbReference type="EMBL" id="KAK4125182.1"/>
    </source>
</evidence>
<dbReference type="PANTHER" id="PTHR10622:SF12">
    <property type="entry name" value="HET DOMAIN-CONTAINING PROTEIN"/>
    <property type="match status" value="1"/>
</dbReference>
<evidence type="ECO:0000313" key="4">
    <source>
        <dbReference type="Proteomes" id="UP001302602"/>
    </source>
</evidence>